<dbReference type="AlphaFoldDB" id="A0A7G2C2I0"/>
<feature type="signal peptide" evidence="3">
    <location>
        <begin position="1"/>
        <end position="31"/>
    </location>
</feature>
<dbReference type="OrthoDB" id="6500128at2759"/>
<dbReference type="PANTHER" id="PTHR43394">
    <property type="entry name" value="ATP-DEPENDENT PERMEASE MDL1, MITOCHONDRIAL"/>
    <property type="match status" value="1"/>
</dbReference>
<evidence type="ECO:0000256" key="1">
    <source>
        <dbReference type="ARBA" id="ARBA00022741"/>
    </source>
</evidence>
<organism evidence="5 6">
    <name type="scientific">Angomonas deanei</name>
    <dbReference type="NCBI Taxonomy" id="59799"/>
    <lineage>
        <taxon>Eukaryota</taxon>
        <taxon>Discoba</taxon>
        <taxon>Euglenozoa</taxon>
        <taxon>Kinetoplastea</taxon>
        <taxon>Metakinetoplastina</taxon>
        <taxon>Trypanosomatida</taxon>
        <taxon>Trypanosomatidae</taxon>
        <taxon>Strigomonadinae</taxon>
        <taxon>Angomonas</taxon>
    </lineage>
</organism>
<feature type="chain" id="PRO_5028918013" evidence="3">
    <location>
        <begin position="32"/>
        <end position="680"/>
    </location>
</feature>
<evidence type="ECO:0000259" key="4">
    <source>
        <dbReference type="PROSITE" id="PS50893"/>
    </source>
</evidence>
<dbReference type="PANTHER" id="PTHR43394:SF1">
    <property type="entry name" value="ATP-BINDING CASSETTE SUB-FAMILY B MEMBER 10, MITOCHONDRIAL"/>
    <property type="match status" value="1"/>
</dbReference>
<evidence type="ECO:0000256" key="3">
    <source>
        <dbReference type="SAM" id="SignalP"/>
    </source>
</evidence>
<dbReference type="GO" id="GO:0005743">
    <property type="term" value="C:mitochondrial inner membrane"/>
    <property type="evidence" value="ECO:0007669"/>
    <property type="project" value="TreeGrafter"/>
</dbReference>
<protein>
    <submittedName>
        <fullName evidence="5">ABC transporter, putative</fullName>
    </submittedName>
</protein>
<feature type="domain" description="ABC transporter" evidence="4">
    <location>
        <begin position="444"/>
        <end position="679"/>
    </location>
</feature>
<dbReference type="SUPFAM" id="SSF52540">
    <property type="entry name" value="P-loop containing nucleoside triphosphate hydrolases"/>
    <property type="match status" value="1"/>
</dbReference>
<dbReference type="GO" id="GO:0016887">
    <property type="term" value="F:ATP hydrolysis activity"/>
    <property type="evidence" value="ECO:0007669"/>
    <property type="project" value="InterPro"/>
</dbReference>
<dbReference type="GO" id="GO:0090374">
    <property type="term" value="P:oligopeptide export from mitochondrion"/>
    <property type="evidence" value="ECO:0007669"/>
    <property type="project" value="TreeGrafter"/>
</dbReference>
<keyword evidence="1" id="KW-0547">Nucleotide-binding</keyword>
<sequence>MRVMVGNLINLSNAKLLVALLGLSSLERCLTQLLPQPRSPFVLMEKGSGVGFAQCAKGICAFYATAALTQVLFSLIAGEKKWVASRVSYAYKLAVVRDTTLRLCECPYDHPRVDHFHTKIMHIMFACSNLDIGALEGYVDYYWSLVSKARVVLELPVEYVVSRFARQFTRTRERAMRHTELLVHALEDSANETKAAIEPVHYGLLLLLCAAHGHDASPWPSLSRLALYTGCPVESATCLKLYGALCRSITECGPFTEAEQQWLAAMHQEAMRVLQTDTRVARNERNAFYRKLSVDERRDLLLSDDTVSPPDPTPLPRPPLSVRQWKAALLSSFGVFATAFLGSLPFYATLLSLSRRRTTLGDSIAETEETNAKLATLCANHGHAVEVDDLYRTPTLFSLAYSETLSTVKNDTMWMNFGLQVIREFSHAEFPPAALHPPPAPWRIRFERVSFRYPRATSPALDDVSFEVIGGQFCGIVGFNGSGKSTIFKLLTRLYEPQSGTIYLNGIPLRDFSRRELNRSAASAWYSTNEMRFLPLSLEENIGLGNIAATGEEVRAALDHVEGGALAGRSGNAVFHAEHFSSGEVEKLNLSRVFVKPGAPSVGLYLLDEATRSLDSVTEEKVLRRIRDFRSTFILITHRLSTLKEADTILVFRSGKLVESGSWTSLTRKGVHTYFQQLLH</sequence>
<evidence type="ECO:0000256" key="2">
    <source>
        <dbReference type="ARBA" id="ARBA00022840"/>
    </source>
</evidence>
<accession>A0A7G2C2I0</accession>
<dbReference type="Gene3D" id="3.40.50.300">
    <property type="entry name" value="P-loop containing nucleotide triphosphate hydrolases"/>
    <property type="match status" value="1"/>
</dbReference>
<reference evidence="5 6" key="1">
    <citation type="submission" date="2020-08" db="EMBL/GenBank/DDBJ databases">
        <authorList>
            <person name="Newling K."/>
            <person name="Davey J."/>
            <person name="Forrester S."/>
        </authorList>
    </citation>
    <scope>NUCLEOTIDE SEQUENCE [LARGE SCALE GENOMIC DNA]</scope>
    <source>
        <strain evidence="6">Crithidia deanei Carvalho (ATCC PRA-265)</strain>
    </source>
</reference>
<dbReference type="InterPro" id="IPR003439">
    <property type="entry name" value="ABC_transporter-like_ATP-bd"/>
</dbReference>
<evidence type="ECO:0000313" key="5">
    <source>
        <dbReference type="EMBL" id="CAD2213454.1"/>
    </source>
</evidence>
<dbReference type="GO" id="GO:0015421">
    <property type="term" value="F:ABC-type oligopeptide transporter activity"/>
    <property type="evidence" value="ECO:0007669"/>
    <property type="project" value="TreeGrafter"/>
</dbReference>
<dbReference type="InterPro" id="IPR003593">
    <property type="entry name" value="AAA+_ATPase"/>
</dbReference>
<keyword evidence="2" id="KW-0067">ATP-binding</keyword>
<keyword evidence="3" id="KW-0732">Signal</keyword>
<dbReference type="InterPro" id="IPR027417">
    <property type="entry name" value="P-loop_NTPase"/>
</dbReference>
<evidence type="ECO:0000313" key="6">
    <source>
        <dbReference type="Proteomes" id="UP000515908"/>
    </source>
</evidence>
<dbReference type="EMBL" id="LR877145">
    <property type="protein sequence ID" value="CAD2213454.1"/>
    <property type="molecule type" value="Genomic_DNA"/>
</dbReference>
<dbReference type="InterPro" id="IPR039421">
    <property type="entry name" value="Type_1_exporter"/>
</dbReference>
<dbReference type="VEuPathDB" id="TriTrypDB:ADEAN_000089500"/>
<dbReference type="Pfam" id="PF00005">
    <property type="entry name" value="ABC_tran"/>
    <property type="match status" value="1"/>
</dbReference>
<keyword evidence="6" id="KW-1185">Reference proteome</keyword>
<dbReference type="PROSITE" id="PS50893">
    <property type="entry name" value="ABC_TRANSPORTER_2"/>
    <property type="match status" value="1"/>
</dbReference>
<dbReference type="CDD" id="cd03228">
    <property type="entry name" value="ABCC_MRP_Like"/>
    <property type="match status" value="1"/>
</dbReference>
<name>A0A7G2C2I0_9TRYP</name>
<dbReference type="Proteomes" id="UP000515908">
    <property type="component" value="Chromosome 01"/>
</dbReference>
<proteinExistence type="predicted"/>
<dbReference type="GO" id="GO:0005524">
    <property type="term" value="F:ATP binding"/>
    <property type="evidence" value="ECO:0007669"/>
    <property type="project" value="UniProtKB-KW"/>
</dbReference>
<dbReference type="SMART" id="SM00382">
    <property type="entry name" value="AAA"/>
    <property type="match status" value="1"/>
</dbReference>
<gene>
    <name evidence="5" type="ORF">ADEAN_000089500</name>
</gene>